<dbReference type="AlphaFoldDB" id="A0A4R6RHQ4"/>
<evidence type="ECO:0000313" key="1">
    <source>
        <dbReference type="EMBL" id="TDP85824.1"/>
    </source>
</evidence>
<reference evidence="1 2" key="1">
    <citation type="submission" date="2019-03" db="EMBL/GenBank/DDBJ databases">
        <title>Genomic Encyclopedia of Type Strains, Phase IV (KMG-IV): sequencing the most valuable type-strain genomes for metagenomic binning, comparative biology and taxonomic classification.</title>
        <authorList>
            <person name="Goeker M."/>
        </authorList>
    </citation>
    <scope>NUCLEOTIDE SEQUENCE [LARGE SCALE GENOMIC DNA]</scope>
    <source>
        <strain evidence="1 2">DSM 11901</strain>
    </source>
</reference>
<protein>
    <submittedName>
        <fullName evidence="1">Uncharacterized protein</fullName>
    </submittedName>
</protein>
<organism evidence="1 2">
    <name type="scientific">Aquabacterium commune</name>
    <dbReference type="NCBI Taxonomy" id="70586"/>
    <lineage>
        <taxon>Bacteria</taxon>
        <taxon>Pseudomonadati</taxon>
        <taxon>Pseudomonadota</taxon>
        <taxon>Betaproteobacteria</taxon>
        <taxon>Burkholderiales</taxon>
        <taxon>Aquabacterium</taxon>
    </lineage>
</organism>
<dbReference type="EMBL" id="SNXW01000002">
    <property type="protein sequence ID" value="TDP85824.1"/>
    <property type="molecule type" value="Genomic_DNA"/>
</dbReference>
<comment type="caution">
    <text evidence="1">The sequence shown here is derived from an EMBL/GenBank/DDBJ whole genome shotgun (WGS) entry which is preliminary data.</text>
</comment>
<dbReference type="Proteomes" id="UP000294593">
    <property type="component" value="Unassembled WGS sequence"/>
</dbReference>
<evidence type="ECO:0000313" key="2">
    <source>
        <dbReference type="Proteomes" id="UP000294593"/>
    </source>
</evidence>
<dbReference type="OrthoDB" id="9154162at2"/>
<dbReference type="RefSeq" id="WP_133606800.1">
    <property type="nucleotide sequence ID" value="NZ_JBASTO010000047.1"/>
</dbReference>
<accession>A0A4R6RHQ4</accession>
<gene>
    <name evidence="1" type="ORF">EV672_102174</name>
</gene>
<name>A0A4R6RHQ4_9BURK</name>
<keyword evidence="2" id="KW-1185">Reference proteome</keyword>
<proteinExistence type="predicted"/>
<sequence length="73" mass="8141">MRALMNLAIEPALRLFEVSTLVVITPSSQAVKRVLKVMADTPMGAIHIVRDRYPRSRAHQILSCRLLDLSQAA</sequence>